<dbReference type="RefSeq" id="WP_118646091.1">
    <property type="nucleotide sequence ID" value="NZ_CP060635.1"/>
</dbReference>
<dbReference type="KEGG" id="whj:H9Q79_08190"/>
<dbReference type="Gene3D" id="3.20.20.70">
    <property type="entry name" value="Aldolase class I"/>
    <property type="match status" value="1"/>
</dbReference>
<dbReference type="Pfam" id="PF00682">
    <property type="entry name" value="HMGL-like"/>
    <property type="match status" value="1"/>
</dbReference>
<gene>
    <name evidence="2" type="ORF">H9Q79_08190</name>
</gene>
<protein>
    <submittedName>
        <fullName evidence="2">Aldolase catalytic domain-containing protein</fullName>
    </submittedName>
</protein>
<dbReference type="CDD" id="cd07944">
    <property type="entry name" value="DRE_TIM_HOA_like"/>
    <property type="match status" value="1"/>
</dbReference>
<accession>A0A7G9GHE8</accession>
<proteinExistence type="predicted"/>
<name>A0A7G9GHE8_9FIRM</name>
<dbReference type="Proteomes" id="UP000515860">
    <property type="component" value="Chromosome"/>
</dbReference>
<organism evidence="2 3">
    <name type="scientific">Wansuia hejianensis</name>
    <dbReference type="NCBI Taxonomy" id="2763667"/>
    <lineage>
        <taxon>Bacteria</taxon>
        <taxon>Bacillati</taxon>
        <taxon>Bacillota</taxon>
        <taxon>Clostridia</taxon>
        <taxon>Lachnospirales</taxon>
        <taxon>Lachnospiraceae</taxon>
        <taxon>Wansuia</taxon>
    </lineage>
</organism>
<dbReference type="GO" id="GO:0003824">
    <property type="term" value="F:catalytic activity"/>
    <property type="evidence" value="ECO:0007669"/>
    <property type="project" value="InterPro"/>
</dbReference>
<dbReference type="InterPro" id="IPR000891">
    <property type="entry name" value="PYR_CT"/>
</dbReference>
<keyword evidence="3" id="KW-1185">Reference proteome</keyword>
<sequence length="531" mass="60957">MRNISLLDCTLRDGGYVNDWMFGEETIKGFSQKIAETGIEIFEVGFIKEDTFHKDRAVFPDIASIKEMIAPKRPGLMYVGMADMSSPVPIERFQPVDPASVDGIRVIFKKEKRDEAYEYCRKIKDLGYILFVQLVGTDAYTDQEFIETIEKFNALQPYALSIVDSFGLIKRKQFLRLVYLADHNLDQKIALGYHAHNNLQQAFGNAEALVDLGLQRDLCIDACVFGMGRGAGNLNMELFAEYMNENHGKNYRIEPMLEIMDEYLAEIYKNKFWGYSLPLYLSAVDGCHPNYAIYLAEKDTLTVKSFNELLRSIPKDDKAKFSKENAEKYYKKYQENFYDDKGTVSQLSETFKDTIVLLLAPGKSLRDYHDQIKRWQIEKCDQNEPVLVIAVNFTAEDYRPDFIFSSNMRRYSKIAGKTDAKCIITSNMKEAGTFEHMVNFASYSSESPEIIDNSGLMALKLLLAIGVKHVYVAGMDGYSGYQDEDYYDRLLSYDFSSEAERRNSLIGNEIKELGKKMDIQFLTPSRYQNIE</sequence>
<reference evidence="2 3" key="1">
    <citation type="submission" date="2020-08" db="EMBL/GenBank/DDBJ databases">
        <authorList>
            <person name="Liu C."/>
            <person name="Sun Q."/>
        </authorList>
    </citation>
    <scope>NUCLEOTIDE SEQUENCE [LARGE SCALE GENOMIC DNA]</scope>
    <source>
        <strain evidence="2 3">NSJ-29</strain>
    </source>
</reference>
<dbReference type="InterPro" id="IPR013785">
    <property type="entry name" value="Aldolase_TIM"/>
</dbReference>
<evidence type="ECO:0000313" key="3">
    <source>
        <dbReference type="Proteomes" id="UP000515860"/>
    </source>
</evidence>
<dbReference type="SUPFAM" id="SSF51569">
    <property type="entry name" value="Aldolase"/>
    <property type="match status" value="1"/>
</dbReference>
<dbReference type="EMBL" id="CP060635">
    <property type="protein sequence ID" value="QNM10230.1"/>
    <property type="molecule type" value="Genomic_DNA"/>
</dbReference>
<evidence type="ECO:0000313" key="2">
    <source>
        <dbReference type="EMBL" id="QNM10230.1"/>
    </source>
</evidence>
<feature type="domain" description="Pyruvate carboxyltransferase" evidence="1">
    <location>
        <begin position="4"/>
        <end position="246"/>
    </location>
</feature>
<dbReference type="AlphaFoldDB" id="A0A7G9GHE8"/>
<evidence type="ECO:0000259" key="1">
    <source>
        <dbReference type="Pfam" id="PF00682"/>
    </source>
</evidence>